<evidence type="ECO:0000256" key="5">
    <source>
        <dbReference type="ARBA" id="ARBA00023146"/>
    </source>
</evidence>
<dbReference type="CDD" id="cd00770">
    <property type="entry name" value="SerRS_core"/>
    <property type="match status" value="1"/>
</dbReference>
<dbReference type="PIRSF" id="PIRSF001529">
    <property type="entry name" value="Ser-tRNA-synth_IIa"/>
    <property type="match status" value="1"/>
</dbReference>
<protein>
    <recommendedName>
        <fullName evidence="6">Serine--tRNA ligase</fullName>
        <ecNumber evidence="6">6.1.1.11</ecNumber>
    </recommendedName>
    <alternativeName>
        <fullName evidence="6">Seryl-tRNA synthetase</fullName>
        <shortName evidence="6">SerRS</shortName>
    </alternativeName>
    <alternativeName>
        <fullName evidence="6">Seryl-tRNA(Ser/Sec) synthetase</fullName>
    </alternativeName>
</protein>
<comment type="function">
    <text evidence="6">Catalyzes the attachment of serine to tRNA(Ser). Is also able to aminoacylate tRNA(Sec) with serine, to form the misacylated tRNA L-seryl-tRNA(Sec), which will be further converted into selenocysteinyl-tRNA(Sec).</text>
</comment>
<dbReference type="GO" id="GO:0005524">
    <property type="term" value="F:ATP binding"/>
    <property type="evidence" value="ECO:0007669"/>
    <property type="project" value="UniProtKB-UniRule"/>
</dbReference>
<feature type="binding site" evidence="7">
    <location>
        <position position="373"/>
    </location>
    <ligand>
        <name>L-serine</name>
        <dbReference type="ChEBI" id="CHEBI:33384"/>
    </ligand>
</feature>
<gene>
    <name evidence="6" type="primary">serS</name>
    <name evidence="11" type="ORF">C7Y72_02560</name>
</gene>
<evidence type="ECO:0000256" key="7">
    <source>
        <dbReference type="PIRSR" id="PIRSR001529-1"/>
    </source>
</evidence>
<dbReference type="GO" id="GO:0016260">
    <property type="term" value="P:selenocysteine biosynthetic process"/>
    <property type="evidence" value="ECO:0007669"/>
    <property type="project" value="UniProtKB-UniRule"/>
</dbReference>
<sequence>MLDLKLLRTETEAARAALARRGDADGLDAVLSLDERRRALIPQVEGLKAEQNAAGQAIAAAKKAGEDATEALQAMNDVKARAKALQEELTEVEAQLQPALAKLPNLPDPTAAPQDTVLREVGEPRSPVAEPRDHLELAGAMIDMEAGARLSGSRFAYLKGDLVMLEMALVRWALEKVRGHGHEPVIPPVLVREEALFGTGFLPDTEQQIYHLPQDELYLVGTSEVALASLHAGEILDQASLPVRYAGFSPCFRREAGAAGRDTRGIFRVHQFDKVEMFCFVEPDASQAEHERLLAIEEEILTDLGIPYRVVNIAVDDLGASAAKKYDCEAWLPAQGQYRELTSCSNTTDYQARRLNIRLRPEGGKPQTLHTLNGTAVAVGRTLIAILENHQQEDGTVALPQCLVDAGAPPVLRATT</sequence>
<dbReference type="AlphaFoldDB" id="A0A2T4UHE0"/>
<reference evidence="11 12" key="1">
    <citation type="submission" date="2018-03" db="EMBL/GenBank/DDBJ databases">
        <title>Aquarubrobacter algicola gen. nov., sp. nov., a novel actinobacterium isolated from shallow eutrophic lake during the end of cyanobacterial harmful algal blooms.</title>
        <authorList>
            <person name="Chun S.J."/>
        </authorList>
    </citation>
    <scope>NUCLEOTIDE SEQUENCE [LARGE SCALE GENOMIC DNA]</scope>
    <source>
        <strain evidence="11 12">Seoho-28</strain>
    </source>
</reference>
<evidence type="ECO:0000256" key="2">
    <source>
        <dbReference type="ARBA" id="ARBA00022741"/>
    </source>
</evidence>
<dbReference type="EMBL" id="PYYB01000001">
    <property type="protein sequence ID" value="PTL58615.1"/>
    <property type="molecule type" value="Genomic_DNA"/>
</dbReference>
<evidence type="ECO:0000313" key="12">
    <source>
        <dbReference type="Proteomes" id="UP000240739"/>
    </source>
</evidence>
<feature type="binding site" evidence="6">
    <location>
        <begin position="222"/>
        <end position="224"/>
    </location>
    <ligand>
        <name>L-serine</name>
        <dbReference type="ChEBI" id="CHEBI:33384"/>
    </ligand>
</feature>
<feature type="binding site" evidence="6">
    <location>
        <position position="269"/>
    </location>
    <ligand>
        <name>ATP</name>
        <dbReference type="ChEBI" id="CHEBI:30616"/>
    </ligand>
</feature>
<dbReference type="SUPFAM" id="SSF46589">
    <property type="entry name" value="tRNA-binding arm"/>
    <property type="match status" value="1"/>
</dbReference>
<feature type="coiled-coil region" evidence="9">
    <location>
        <begin position="68"/>
        <end position="102"/>
    </location>
</feature>
<dbReference type="InterPro" id="IPR010978">
    <property type="entry name" value="tRNA-bd_arm"/>
</dbReference>
<dbReference type="InterPro" id="IPR002317">
    <property type="entry name" value="Ser-tRNA-ligase_type_1"/>
</dbReference>
<feature type="binding site" evidence="7">
    <location>
        <position position="253"/>
    </location>
    <ligand>
        <name>L-serine</name>
        <dbReference type="ChEBI" id="CHEBI:33384"/>
    </ligand>
</feature>
<comment type="caution">
    <text evidence="11">The sequence shown here is derived from an EMBL/GenBank/DDBJ whole genome shotgun (WGS) entry which is preliminary data.</text>
</comment>
<evidence type="ECO:0000313" key="11">
    <source>
        <dbReference type="EMBL" id="PTL58615.1"/>
    </source>
</evidence>
<dbReference type="Gene3D" id="3.30.930.10">
    <property type="entry name" value="Bira Bifunctional Protein, Domain 2"/>
    <property type="match status" value="1"/>
</dbReference>
<dbReference type="PROSITE" id="PS50862">
    <property type="entry name" value="AA_TRNA_LIGASE_II"/>
    <property type="match status" value="1"/>
</dbReference>
<keyword evidence="4 6" id="KW-0648">Protein biosynthesis</keyword>
<evidence type="ECO:0000256" key="1">
    <source>
        <dbReference type="ARBA" id="ARBA00022598"/>
    </source>
</evidence>
<keyword evidence="5 6" id="KW-0030">Aminoacyl-tRNA synthetase</keyword>
<dbReference type="Pfam" id="PF00587">
    <property type="entry name" value="tRNA-synt_2b"/>
    <property type="match status" value="1"/>
</dbReference>
<accession>A0A2T4UHE0</accession>
<keyword evidence="9" id="KW-0175">Coiled coil</keyword>
<dbReference type="GO" id="GO:0004828">
    <property type="term" value="F:serine-tRNA ligase activity"/>
    <property type="evidence" value="ECO:0007669"/>
    <property type="project" value="UniProtKB-UniRule"/>
</dbReference>
<evidence type="ECO:0000256" key="8">
    <source>
        <dbReference type="PIRSR" id="PIRSR001529-2"/>
    </source>
</evidence>
<feature type="domain" description="Aminoacyl-transfer RNA synthetases class-II family profile" evidence="10">
    <location>
        <begin position="165"/>
        <end position="400"/>
    </location>
</feature>
<keyword evidence="6" id="KW-0963">Cytoplasm</keyword>
<name>A0A2T4UHE0_9ACTN</name>
<evidence type="ECO:0000256" key="9">
    <source>
        <dbReference type="SAM" id="Coils"/>
    </source>
</evidence>
<feature type="binding site" evidence="6 8">
    <location>
        <begin position="340"/>
        <end position="343"/>
    </location>
    <ligand>
        <name>ATP</name>
        <dbReference type="ChEBI" id="CHEBI:30616"/>
    </ligand>
</feature>
<feature type="binding site" evidence="6">
    <location>
        <position position="375"/>
    </location>
    <ligand>
        <name>L-serine</name>
        <dbReference type="ChEBI" id="CHEBI:33384"/>
    </ligand>
</feature>
<evidence type="ECO:0000256" key="3">
    <source>
        <dbReference type="ARBA" id="ARBA00022840"/>
    </source>
</evidence>
<dbReference type="SUPFAM" id="SSF55681">
    <property type="entry name" value="Class II aaRS and biotin synthetases"/>
    <property type="match status" value="1"/>
</dbReference>
<dbReference type="InterPro" id="IPR033729">
    <property type="entry name" value="SerRS_core"/>
</dbReference>
<dbReference type="InterPro" id="IPR042103">
    <property type="entry name" value="SerRS_1_N_sf"/>
</dbReference>
<comment type="catalytic activity">
    <reaction evidence="6">
        <text>tRNA(Ser) + L-serine + ATP = L-seryl-tRNA(Ser) + AMP + diphosphate + H(+)</text>
        <dbReference type="Rhea" id="RHEA:12292"/>
        <dbReference type="Rhea" id="RHEA-COMP:9669"/>
        <dbReference type="Rhea" id="RHEA-COMP:9703"/>
        <dbReference type="ChEBI" id="CHEBI:15378"/>
        <dbReference type="ChEBI" id="CHEBI:30616"/>
        <dbReference type="ChEBI" id="CHEBI:33019"/>
        <dbReference type="ChEBI" id="CHEBI:33384"/>
        <dbReference type="ChEBI" id="CHEBI:78442"/>
        <dbReference type="ChEBI" id="CHEBI:78533"/>
        <dbReference type="ChEBI" id="CHEBI:456215"/>
        <dbReference type="EC" id="6.1.1.11"/>
    </reaction>
</comment>
<comment type="domain">
    <text evidence="6">Consists of two distinct domains, a catalytic core and a N-terminal extension that is involved in tRNA binding.</text>
</comment>
<dbReference type="OrthoDB" id="9804647at2"/>
<comment type="pathway">
    <text evidence="6">Aminoacyl-tRNA biosynthesis; selenocysteinyl-tRNA(Sec) biosynthesis; L-seryl-tRNA(Sec) from L-serine and tRNA(Sec): step 1/1.</text>
</comment>
<comment type="subunit">
    <text evidence="6">Homodimer. The tRNA molecule binds across the dimer.</text>
</comment>
<dbReference type="GO" id="GO:0006434">
    <property type="term" value="P:seryl-tRNA aminoacylation"/>
    <property type="evidence" value="ECO:0007669"/>
    <property type="project" value="UniProtKB-UniRule"/>
</dbReference>
<dbReference type="GO" id="GO:0005737">
    <property type="term" value="C:cytoplasm"/>
    <property type="evidence" value="ECO:0007669"/>
    <property type="project" value="UniProtKB-SubCell"/>
</dbReference>
<evidence type="ECO:0000256" key="6">
    <source>
        <dbReference type="HAMAP-Rule" id="MF_00176"/>
    </source>
</evidence>
<feature type="binding site" evidence="6 8">
    <location>
        <begin position="253"/>
        <end position="255"/>
    </location>
    <ligand>
        <name>ATP</name>
        <dbReference type="ChEBI" id="CHEBI:30616"/>
    </ligand>
</feature>
<dbReference type="PANTHER" id="PTHR11778">
    <property type="entry name" value="SERYL-TRNA SYNTHETASE"/>
    <property type="match status" value="1"/>
</dbReference>
<feature type="binding site" evidence="7">
    <location>
        <position position="222"/>
    </location>
    <ligand>
        <name>L-serine</name>
        <dbReference type="ChEBI" id="CHEBI:33384"/>
    </ligand>
</feature>
<feature type="binding site" evidence="6 7">
    <location>
        <position position="276"/>
    </location>
    <ligand>
        <name>L-serine</name>
        <dbReference type="ChEBI" id="CHEBI:33384"/>
    </ligand>
</feature>
<comment type="subcellular location">
    <subcellularLocation>
        <location evidence="6">Cytoplasm</location>
    </subcellularLocation>
</comment>
<feature type="site" description="Important for serine binding" evidence="7">
    <location>
        <position position="375"/>
    </location>
</feature>
<dbReference type="Gene3D" id="1.10.287.40">
    <property type="entry name" value="Serine-tRNA synthetase, tRNA binding domain"/>
    <property type="match status" value="1"/>
</dbReference>
<dbReference type="InterPro" id="IPR002314">
    <property type="entry name" value="aa-tRNA-synt_IIb"/>
</dbReference>
<dbReference type="UniPathway" id="UPA00906">
    <property type="reaction ID" value="UER00895"/>
</dbReference>
<evidence type="ECO:0000256" key="4">
    <source>
        <dbReference type="ARBA" id="ARBA00022917"/>
    </source>
</evidence>
<comment type="catalytic activity">
    <reaction evidence="6">
        <text>tRNA(Sec) + L-serine + ATP = L-seryl-tRNA(Sec) + AMP + diphosphate + H(+)</text>
        <dbReference type="Rhea" id="RHEA:42580"/>
        <dbReference type="Rhea" id="RHEA-COMP:9742"/>
        <dbReference type="Rhea" id="RHEA-COMP:10128"/>
        <dbReference type="ChEBI" id="CHEBI:15378"/>
        <dbReference type="ChEBI" id="CHEBI:30616"/>
        <dbReference type="ChEBI" id="CHEBI:33019"/>
        <dbReference type="ChEBI" id="CHEBI:33384"/>
        <dbReference type="ChEBI" id="CHEBI:78442"/>
        <dbReference type="ChEBI" id="CHEBI:78533"/>
        <dbReference type="ChEBI" id="CHEBI:456215"/>
        <dbReference type="EC" id="6.1.1.11"/>
    </reaction>
</comment>
<feature type="binding site" evidence="8">
    <location>
        <begin position="269"/>
        <end position="272"/>
    </location>
    <ligand>
        <name>ATP</name>
        <dbReference type="ChEBI" id="CHEBI:30616"/>
    </ligand>
</feature>
<keyword evidence="12" id="KW-1185">Reference proteome</keyword>
<keyword evidence="2 6" id="KW-0547">Nucleotide-binding</keyword>
<dbReference type="Pfam" id="PF02403">
    <property type="entry name" value="Seryl_tRNA_N"/>
    <property type="match status" value="1"/>
</dbReference>
<dbReference type="InterPro" id="IPR045864">
    <property type="entry name" value="aa-tRNA-synth_II/BPL/LPL"/>
</dbReference>
<dbReference type="Proteomes" id="UP000240739">
    <property type="component" value="Unassembled WGS sequence"/>
</dbReference>
<keyword evidence="1 6" id="KW-0436">Ligase</keyword>
<dbReference type="InterPro" id="IPR006195">
    <property type="entry name" value="aa-tRNA-synth_II"/>
</dbReference>
<dbReference type="InterPro" id="IPR015866">
    <property type="entry name" value="Ser-tRNA-synth_1_N"/>
</dbReference>
<dbReference type="HAMAP" id="MF_00176">
    <property type="entry name" value="Ser_tRNA_synth_type1"/>
    <property type="match status" value="1"/>
</dbReference>
<evidence type="ECO:0000259" key="10">
    <source>
        <dbReference type="PROSITE" id="PS50862"/>
    </source>
</evidence>
<dbReference type="EC" id="6.1.1.11" evidence="6"/>
<dbReference type="NCBIfam" id="TIGR00414">
    <property type="entry name" value="serS"/>
    <property type="match status" value="1"/>
</dbReference>
<proteinExistence type="inferred from homology"/>
<dbReference type="PRINTS" id="PR00981">
    <property type="entry name" value="TRNASYNTHSER"/>
</dbReference>
<comment type="similarity">
    <text evidence="6">Belongs to the class-II aminoacyl-tRNA synthetase family. Type-1 seryl-tRNA synthetase subfamily.</text>
</comment>
<organism evidence="11 12">
    <name type="scientific">Paraconexibacter algicola</name>
    <dbReference type="NCBI Taxonomy" id="2133960"/>
    <lineage>
        <taxon>Bacteria</taxon>
        <taxon>Bacillati</taxon>
        <taxon>Actinomycetota</taxon>
        <taxon>Thermoleophilia</taxon>
        <taxon>Solirubrobacterales</taxon>
        <taxon>Paraconexibacteraceae</taxon>
        <taxon>Paraconexibacter</taxon>
    </lineage>
</organism>
<dbReference type="RefSeq" id="WP_107567052.1">
    <property type="nucleotide sequence ID" value="NZ_PYYB01000001.1"/>
</dbReference>
<keyword evidence="3 6" id="KW-0067">ATP-binding</keyword>